<feature type="chain" id="PRO_5037664279" evidence="1">
    <location>
        <begin position="23"/>
        <end position="510"/>
    </location>
</feature>
<dbReference type="WBParaSite" id="PSAMB.scaffold148size72488.g2531.t1">
    <property type="protein sequence ID" value="PSAMB.scaffold148size72488.g2531.t1"/>
    <property type="gene ID" value="PSAMB.scaffold148size72488.g2531"/>
</dbReference>
<dbReference type="PANTHER" id="PTHR46339:SF15">
    <property type="entry name" value="CC DOMAIN-CONTAINING PROTEIN"/>
    <property type="match status" value="1"/>
</dbReference>
<keyword evidence="2" id="KW-1185">Reference proteome</keyword>
<keyword evidence="1" id="KW-0732">Signal</keyword>
<dbReference type="Proteomes" id="UP000887566">
    <property type="component" value="Unplaced"/>
</dbReference>
<evidence type="ECO:0000256" key="1">
    <source>
        <dbReference type="SAM" id="SignalP"/>
    </source>
</evidence>
<dbReference type="AlphaFoldDB" id="A0A914V353"/>
<sequence length="510" mass="51736">MSSKLVFLLGAVFCAILQRSHLQVINSQYCPSQYPKPDYQGTSPSGTPILAQCNLGDPLSCRSGFSCRPSPNVPGSYYCCQQDYGCPGVYSSAQIDQGTNYPRSCGVVVGVQSCASGYQCIYSSVAAQRVCCSTLGSGSSGTSGTYCPNGGQVANLGGGPQRCTPGVDSCPSGYSCQSGYCCTVQSQGYCPIGSTPALDGNGLPTACSSPPYANCPAGYACTTDYGGSYCCSLNGGNQPSSSSQYCPAGSQPYLLGNGFGNAVTCSPSSGTTCPSGYTCQIGPIGSYYCCTTQNSGSTQYCPQGSSLQSGYPIQCQPSYSQGCTYGYSCQNSGYSNNYYCCSTSGSGTSQGYCPDGTLPLTGTNACATTVGTYCAPGYTCQQGSYGIACCSSGSSGYPGGAYCPPGSNPLYQPGGYPQSCYSGYNSCGDGYSCQSTGYGGNSYCCSVNGGGGVYNPQYCPNGCSPYYYPGTNLPLSCTVGVSNCPGASVCQCPNGAGSYGARGYCCGGTG</sequence>
<organism evidence="2 3">
    <name type="scientific">Plectus sambesii</name>
    <dbReference type="NCBI Taxonomy" id="2011161"/>
    <lineage>
        <taxon>Eukaryota</taxon>
        <taxon>Metazoa</taxon>
        <taxon>Ecdysozoa</taxon>
        <taxon>Nematoda</taxon>
        <taxon>Chromadorea</taxon>
        <taxon>Plectida</taxon>
        <taxon>Plectina</taxon>
        <taxon>Plectoidea</taxon>
        <taxon>Plectidae</taxon>
        <taxon>Plectus</taxon>
    </lineage>
</organism>
<dbReference type="SMART" id="SM00289">
    <property type="entry name" value="WR1"/>
    <property type="match status" value="9"/>
</dbReference>
<dbReference type="InterPro" id="IPR006150">
    <property type="entry name" value="Cys_repeat_1"/>
</dbReference>
<dbReference type="Pfam" id="PF14625">
    <property type="entry name" value="Lustrin_cystein"/>
    <property type="match status" value="6"/>
</dbReference>
<name>A0A914V353_9BILA</name>
<dbReference type="InterPro" id="IPR028150">
    <property type="entry name" value="Lustrin_cystein"/>
</dbReference>
<evidence type="ECO:0000313" key="2">
    <source>
        <dbReference type="Proteomes" id="UP000887566"/>
    </source>
</evidence>
<proteinExistence type="predicted"/>
<accession>A0A914V353</accession>
<protein>
    <submittedName>
        <fullName evidence="3">Uncharacterized protein</fullName>
    </submittedName>
</protein>
<reference evidence="3" key="1">
    <citation type="submission" date="2022-11" db="UniProtKB">
        <authorList>
            <consortium name="WormBaseParasite"/>
        </authorList>
    </citation>
    <scope>IDENTIFICATION</scope>
</reference>
<evidence type="ECO:0000313" key="3">
    <source>
        <dbReference type="WBParaSite" id="PSAMB.scaffold148size72488.g2531.t1"/>
    </source>
</evidence>
<dbReference type="PANTHER" id="PTHR46339">
    <property type="entry name" value="PROTEIN CBG15282-RELATED"/>
    <property type="match status" value="1"/>
</dbReference>
<dbReference type="InterPro" id="IPR053014">
    <property type="entry name" value="Cuticle_assoc_divergent"/>
</dbReference>
<feature type="signal peptide" evidence="1">
    <location>
        <begin position="1"/>
        <end position="22"/>
    </location>
</feature>